<protein>
    <submittedName>
        <fullName evidence="9">ABC transporter permease</fullName>
    </submittedName>
</protein>
<keyword evidence="3 6" id="KW-0812">Transmembrane</keyword>
<dbReference type="Proteomes" id="UP000050360">
    <property type="component" value="Unassembled WGS sequence"/>
</dbReference>
<feature type="domain" description="ABC3 transporter permease C-terminal" evidence="7">
    <location>
        <begin position="173"/>
        <end position="293"/>
    </location>
</feature>
<dbReference type="GO" id="GO:0098797">
    <property type="term" value="C:plasma membrane protein complex"/>
    <property type="evidence" value="ECO:0007669"/>
    <property type="project" value="TreeGrafter"/>
</dbReference>
<name>A0A0P7ZIQ2_9EURY</name>
<evidence type="ECO:0000313" key="9">
    <source>
        <dbReference type="EMBL" id="KPQ44931.1"/>
    </source>
</evidence>
<feature type="transmembrane region" description="Helical" evidence="6">
    <location>
        <begin position="215"/>
        <end position="241"/>
    </location>
</feature>
<evidence type="ECO:0000256" key="5">
    <source>
        <dbReference type="ARBA" id="ARBA00023136"/>
    </source>
</evidence>
<evidence type="ECO:0000256" key="4">
    <source>
        <dbReference type="ARBA" id="ARBA00022989"/>
    </source>
</evidence>
<sequence>MVAYSPRITAGGTLHYKEKFKTIKILALDPSKENEVTILLSKIDSGKTLAANDRDGILISYRLADDLKVKIGDEATIVFENGKIRVFKIRGILHTGLAMDTNTIIINFEDASEQLNLFNKASIILVKLQDGTLSGQYKNKISGELGIQKIKEWEQEIESVLSSFKTFRDISNFMNAIGLFTGAVSVGIVLYINILHRRRQIGILKAIGMKDSQVLFVYILQAVFLGIIGILIGDALGYAGTKYLEAHPFPDPTLGSLGPRFHLSLIYDASLVTMLIIILAAAIPALMASRTNIIKAIWGE</sequence>
<feature type="domain" description="MacB-like periplasmic core" evidence="8">
    <location>
        <begin position="5"/>
        <end position="141"/>
    </location>
</feature>
<dbReference type="AlphaFoldDB" id="A0A0P7ZIQ2"/>
<dbReference type="PANTHER" id="PTHR30489">
    <property type="entry name" value="LIPOPROTEIN-RELEASING SYSTEM TRANSMEMBRANE PROTEIN LOLE"/>
    <property type="match status" value="1"/>
</dbReference>
<proteinExistence type="predicted"/>
<dbReference type="InterPro" id="IPR025857">
    <property type="entry name" value="MacB_PCD"/>
</dbReference>
<accession>A0A0P7ZIQ2</accession>
<dbReference type="GO" id="GO:0044874">
    <property type="term" value="P:lipoprotein localization to outer membrane"/>
    <property type="evidence" value="ECO:0007669"/>
    <property type="project" value="TreeGrafter"/>
</dbReference>
<keyword evidence="2" id="KW-1003">Cell membrane</keyword>
<keyword evidence="5 6" id="KW-0472">Membrane</keyword>
<feature type="transmembrane region" description="Helical" evidence="6">
    <location>
        <begin position="261"/>
        <end position="286"/>
    </location>
</feature>
<evidence type="ECO:0000256" key="6">
    <source>
        <dbReference type="SAM" id="Phobius"/>
    </source>
</evidence>
<reference evidence="9 10" key="1">
    <citation type="submission" date="2015-09" db="EMBL/GenBank/DDBJ databases">
        <title>A metagenomics-based metabolic model of nitrate-dependent anaerobic oxidation of methane by Methanoperedens-like archaea.</title>
        <authorList>
            <person name="Arshad A."/>
            <person name="Speth D.R."/>
            <person name="De Graaf R.M."/>
            <person name="Op Den Camp H.J."/>
            <person name="Jetten M.S."/>
            <person name="Welte C.U."/>
        </authorList>
    </citation>
    <scope>NUCLEOTIDE SEQUENCE [LARGE SCALE GENOMIC DNA]</scope>
</reference>
<organism evidence="9 10">
    <name type="scientific">Candidatus Methanoperedens nitratireducens</name>
    <dbReference type="NCBI Taxonomy" id="1392998"/>
    <lineage>
        <taxon>Archaea</taxon>
        <taxon>Methanobacteriati</taxon>
        <taxon>Methanobacteriota</taxon>
        <taxon>Stenosarchaea group</taxon>
        <taxon>Methanomicrobia</taxon>
        <taxon>Methanosarcinales</taxon>
        <taxon>ANME-2 cluster</taxon>
        <taxon>Candidatus Methanoperedentaceae</taxon>
        <taxon>Candidatus Methanoperedens</taxon>
    </lineage>
</organism>
<gene>
    <name evidence="9" type="ORF">MPEBLZ_00469</name>
</gene>
<feature type="transmembrane region" description="Helical" evidence="6">
    <location>
        <begin position="173"/>
        <end position="194"/>
    </location>
</feature>
<dbReference type="InterPro" id="IPR051447">
    <property type="entry name" value="Lipoprotein-release_system"/>
</dbReference>
<evidence type="ECO:0000256" key="2">
    <source>
        <dbReference type="ARBA" id="ARBA00022475"/>
    </source>
</evidence>
<dbReference type="Pfam" id="PF12704">
    <property type="entry name" value="MacB_PCD"/>
    <property type="match status" value="1"/>
</dbReference>
<dbReference type="PANTHER" id="PTHR30489:SF0">
    <property type="entry name" value="LIPOPROTEIN-RELEASING SYSTEM TRANSMEMBRANE PROTEIN LOLE"/>
    <property type="match status" value="1"/>
</dbReference>
<dbReference type="InterPro" id="IPR003838">
    <property type="entry name" value="ABC3_permease_C"/>
</dbReference>
<evidence type="ECO:0000259" key="7">
    <source>
        <dbReference type="Pfam" id="PF02687"/>
    </source>
</evidence>
<evidence type="ECO:0000259" key="8">
    <source>
        <dbReference type="Pfam" id="PF12704"/>
    </source>
</evidence>
<comment type="caution">
    <text evidence="9">The sequence shown here is derived from an EMBL/GenBank/DDBJ whole genome shotgun (WGS) entry which is preliminary data.</text>
</comment>
<evidence type="ECO:0000256" key="3">
    <source>
        <dbReference type="ARBA" id="ARBA00022692"/>
    </source>
</evidence>
<dbReference type="EMBL" id="LKCM01000040">
    <property type="protein sequence ID" value="KPQ44931.1"/>
    <property type="molecule type" value="Genomic_DNA"/>
</dbReference>
<dbReference type="Pfam" id="PF02687">
    <property type="entry name" value="FtsX"/>
    <property type="match status" value="1"/>
</dbReference>
<comment type="subcellular location">
    <subcellularLocation>
        <location evidence="1">Cell membrane</location>
        <topology evidence="1">Multi-pass membrane protein</topology>
    </subcellularLocation>
</comment>
<evidence type="ECO:0000256" key="1">
    <source>
        <dbReference type="ARBA" id="ARBA00004651"/>
    </source>
</evidence>
<keyword evidence="4 6" id="KW-1133">Transmembrane helix</keyword>
<dbReference type="PATRIC" id="fig|1719120.3.peg.507"/>
<evidence type="ECO:0000313" key="10">
    <source>
        <dbReference type="Proteomes" id="UP000050360"/>
    </source>
</evidence>